<dbReference type="EMBL" id="CADEHS020000001">
    <property type="protein sequence ID" value="CAG9936299.1"/>
    <property type="molecule type" value="Genomic_DNA"/>
</dbReference>
<keyword evidence="2" id="KW-1185">Reference proteome</keyword>
<accession>A0ACA9T5Z2</accession>
<evidence type="ECO:0000313" key="1">
    <source>
        <dbReference type="EMBL" id="CAG9936299.1"/>
    </source>
</evidence>
<reference evidence="1" key="1">
    <citation type="submission" date="2020-04" db="EMBL/GenBank/DDBJ databases">
        <authorList>
            <person name="Broberg M."/>
        </authorList>
    </citation>
    <scope>NUCLEOTIDE SEQUENCE</scope>
</reference>
<reference evidence="1" key="2">
    <citation type="submission" date="2021-10" db="EMBL/GenBank/DDBJ databases">
        <authorList>
            <person name="Piombo E."/>
        </authorList>
    </citation>
    <scope>NUCLEOTIDE SEQUENCE</scope>
</reference>
<sequence length="123" mass="13486">MSQSRQDSAWVYFEKNMPTYAILSATWNCGTALIENLCRDPEAMINAYCRNGKKLAAASPQLASNDRVKIFEGSIDDVDLLLEYINGATAIFHAVSTNANVPGCDVGQKTAETIVKALEKLKR</sequence>
<dbReference type="Proteomes" id="UP000836387">
    <property type="component" value="Unassembled WGS sequence"/>
</dbReference>
<proteinExistence type="predicted"/>
<evidence type="ECO:0000313" key="2">
    <source>
        <dbReference type="Proteomes" id="UP000836387"/>
    </source>
</evidence>
<gene>
    <name evidence="1" type="ORF">CRV2_00003478</name>
</gene>
<organism evidence="1 2">
    <name type="scientific">Clonostachys rosea f. rosea IK726</name>
    <dbReference type="NCBI Taxonomy" id="1349383"/>
    <lineage>
        <taxon>Eukaryota</taxon>
        <taxon>Fungi</taxon>
        <taxon>Dikarya</taxon>
        <taxon>Ascomycota</taxon>
        <taxon>Pezizomycotina</taxon>
        <taxon>Sordariomycetes</taxon>
        <taxon>Hypocreomycetidae</taxon>
        <taxon>Hypocreales</taxon>
        <taxon>Bionectriaceae</taxon>
        <taxon>Clonostachys</taxon>
    </lineage>
</organism>
<name>A0ACA9T5Z2_BIOOC</name>
<protein>
    <submittedName>
        <fullName evidence="1">Uncharacterized protein</fullName>
    </submittedName>
</protein>
<comment type="caution">
    <text evidence="1">The sequence shown here is derived from an EMBL/GenBank/DDBJ whole genome shotgun (WGS) entry which is preliminary data.</text>
</comment>